<reference evidence="3" key="1">
    <citation type="journal article" date="2019" name="Int. J. Syst. Evol. Microbiol.">
        <title>The Global Catalogue of Microorganisms (GCM) 10K type strain sequencing project: providing services to taxonomists for standard genome sequencing and annotation.</title>
        <authorList>
            <consortium name="The Broad Institute Genomics Platform"/>
            <consortium name="The Broad Institute Genome Sequencing Center for Infectious Disease"/>
            <person name="Wu L."/>
            <person name="Ma J."/>
        </authorList>
    </citation>
    <scope>NUCLEOTIDE SEQUENCE [LARGE SCALE GENOMIC DNA]</scope>
    <source>
        <strain evidence="3">CGMCC 1.13574</strain>
    </source>
</reference>
<dbReference type="RefSeq" id="WP_386049492.1">
    <property type="nucleotide sequence ID" value="NZ_JBHUIO010000011.1"/>
</dbReference>
<evidence type="ECO:0000313" key="2">
    <source>
        <dbReference type="EMBL" id="MFD2172118.1"/>
    </source>
</evidence>
<gene>
    <name evidence="2" type="ORF">ACFSOY_19305</name>
</gene>
<dbReference type="EMBL" id="JBHUIO010000011">
    <property type="protein sequence ID" value="MFD2172118.1"/>
    <property type="molecule type" value="Genomic_DNA"/>
</dbReference>
<proteinExistence type="predicted"/>
<name>A0ABW5A1K1_9BACL</name>
<comment type="caution">
    <text evidence="2">The sequence shown here is derived from an EMBL/GenBank/DDBJ whole genome shotgun (WGS) entry which is preliminary data.</text>
</comment>
<feature type="compositionally biased region" description="Basic and acidic residues" evidence="1">
    <location>
        <begin position="51"/>
        <end position="65"/>
    </location>
</feature>
<evidence type="ECO:0000256" key="1">
    <source>
        <dbReference type="SAM" id="MobiDB-lite"/>
    </source>
</evidence>
<evidence type="ECO:0000313" key="3">
    <source>
        <dbReference type="Proteomes" id="UP001597343"/>
    </source>
</evidence>
<sequence length="84" mass="9350">MEVFAHSDVQRRMSVRGSTSMLGLADLRIQERADRFPFVLCGWTPRWAGELRSDPHHLGSLERSRKGGGGRSGEHLCGDGQAWS</sequence>
<dbReference type="Proteomes" id="UP001597343">
    <property type="component" value="Unassembled WGS sequence"/>
</dbReference>
<accession>A0ABW5A1K1</accession>
<protein>
    <submittedName>
        <fullName evidence="2">Uncharacterized protein</fullName>
    </submittedName>
</protein>
<feature type="region of interest" description="Disordered" evidence="1">
    <location>
        <begin position="51"/>
        <end position="84"/>
    </location>
</feature>
<organism evidence="2 3">
    <name type="scientific">Tumebacillus lipolyticus</name>
    <dbReference type="NCBI Taxonomy" id="1280370"/>
    <lineage>
        <taxon>Bacteria</taxon>
        <taxon>Bacillati</taxon>
        <taxon>Bacillota</taxon>
        <taxon>Bacilli</taxon>
        <taxon>Bacillales</taxon>
        <taxon>Alicyclobacillaceae</taxon>
        <taxon>Tumebacillus</taxon>
    </lineage>
</organism>
<keyword evidence="3" id="KW-1185">Reference proteome</keyword>